<dbReference type="EMBL" id="CWOW01000017">
    <property type="protein sequence ID" value="CSA96205.1"/>
    <property type="molecule type" value="Genomic_DNA"/>
</dbReference>
<protein>
    <submittedName>
        <fullName evidence="2">Uncharacterized protein</fullName>
    </submittedName>
</protein>
<organism evidence="2 3">
    <name type="scientific">Vibrio cholerae</name>
    <dbReference type="NCBI Taxonomy" id="666"/>
    <lineage>
        <taxon>Bacteria</taxon>
        <taxon>Pseudomonadati</taxon>
        <taxon>Pseudomonadota</taxon>
        <taxon>Gammaproteobacteria</taxon>
        <taxon>Vibrionales</taxon>
        <taxon>Vibrionaceae</taxon>
        <taxon>Vibrio</taxon>
    </lineage>
</organism>
<keyword evidence="1" id="KW-0812">Transmembrane</keyword>
<reference evidence="2 3" key="1">
    <citation type="submission" date="2015-07" db="EMBL/GenBank/DDBJ databases">
        <authorList>
            <consortium name="Pathogen Informatics"/>
        </authorList>
    </citation>
    <scope>NUCLEOTIDE SEQUENCE [LARGE SCALE GENOMIC DNA]</scope>
    <source>
        <strain evidence="2 3">A51</strain>
    </source>
</reference>
<gene>
    <name evidence="2" type="ORF">ERS013165_02905</name>
</gene>
<dbReference type="Proteomes" id="UP000044806">
    <property type="component" value="Unassembled WGS sequence"/>
</dbReference>
<evidence type="ECO:0000256" key="1">
    <source>
        <dbReference type="SAM" id="Phobius"/>
    </source>
</evidence>
<keyword evidence="1" id="KW-1133">Transmembrane helix</keyword>
<evidence type="ECO:0000313" key="2">
    <source>
        <dbReference type="EMBL" id="CSA96205.1"/>
    </source>
</evidence>
<name>A0A655ZK01_VIBCL</name>
<accession>A0A655ZK01</accession>
<proteinExistence type="predicted"/>
<keyword evidence="1" id="KW-0472">Membrane</keyword>
<dbReference type="AlphaFoldDB" id="A0A655ZK01"/>
<feature type="transmembrane region" description="Helical" evidence="1">
    <location>
        <begin position="12"/>
        <end position="34"/>
    </location>
</feature>
<sequence>MVHPKYTGFCPYLVWRVHALILPAALHLLIRWWLIAQDECRTIQHPSRFAAYVLSQVRGQKTRVRLQRSCPKLHQSSCLCSALPVFLGYSVYLYTHHKAHTHRVRSAFQL</sequence>
<evidence type="ECO:0000313" key="3">
    <source>
        <dbReference type="Proteomes" id="UP000044806"/>
    </source>
</evidence>